<accession>A0A5R9KB39</accession>
<keyword evidence="3" id="KW-1185">Reference proteome</keyword>
<name>A0A5R9KB39_9BACT</name>
<sequence length="276" mass="30850">MAVKASVSGTGEGVTEVANYEDMDVHGSFSPEGFIIIRGHYIYNPDLYKAHQANIVLRPLLGDYIASNYTKLHWSDIIAFALVTKNLEVEKDTKTVVCRAGKLTFDNATLRVMVKDIAESGGKKDWNTIIKAKSIADAASNNNAIDPKSPFNPKSIYYSPSKPVFIYDPTYGYIIYNSGEIIWTVTDGRYYDKANGDAVSYDKTNHTVTFTTGNILNLETLELKTPDNKVSKIKNTVSLFFQLFRKLLSDTNTQLIFLGTLVIVILLIIKRKRNAK</sequence>
<evidence type="ECO:0000313" key="3">
    <source>
        <dbReference type="Proteomes" id="UP000309788"/>
    </source>
</evidence>
<comment type="caution">
    <text evidence="2">The sequence shown here is derived from an EMBL/GenBank/DDBJ whole genome shotgun (WGS) entry which is preliminary data.</text>
</comment>
<protein>
    <submittedName>
        <fullName evidence="2">Uncharacterized protein</fullName>
    </submittedName>
</protein>
<dbReference type="EMBL" id="VCEI01000025">
    <property type="protein sequence ID" value="TLU91994.1"/>
    <property type="molecule type" value="Genomic_DNA"/>
</dbReference>
<evidence type="ECO:0000313" key="2">
    <source>
        <dbReference type="EMBL" id="TLU91994.1"/>
    </source>
</evidence>
<dbReference type="RefSeq" id="WP_138282103.1">
    <property type="nucleotide sequence ID" value="NZ_BMGE01000003.1"/>
</dbReference>
<evidence type="ECO:0000256" key="1">
    <source>
        <dbReference type="SAM" id="Phobius"/>
    </source>
</evidence>
<feature type="transmembrane region" description="Helical" evidence="1">
    <location>
        <begin position="251"/>
        <end position="269"/>
    </location>
</feature>
<proteinExistence type="predicted"/>
<keyword evidence="1" id="KW-0812">Transmembrane</keyword>
<dbReference type="AlphaFoldDB" id="A0A5R9KB39"/>
<reference evidence="2 3" key="1">
    <citation type="submission" date="2019-05" db="EMBL/GenBank/DDBJ databases">
        <authorList>
            <person name="Qu J.-H."/>
        </authorList>
    </citation>
    <scope>NUCLEOTIDE SEQUENCE [LARGE SCALE GENOMIC DNA]</scope>
    <source>
        <strain evidence="2 3">Z12</strain>
    </source>
</reference>
<gene>
    <name evidence="2" type="ORF">FEM55_14635</name>
</gene>
<organism evidence="2 3">
    <name type="scientific">Dyadobacter sediminis</name>
    <dbReference type="NCBI Taxonomy" id="1493691"/>
    <lineage>
        <taxon>Bacteria</taxon>
        <taxon>Pseudomonadati</taxon>
        <taxon>Bacteroidota</taxon>
        <taxon>Cytophagia</taxon>
        <taxon>Cytophagales</taxon>
        <taxon>Spirosomataceae</taxon>
        <taxon>Dyadobacter</taxon>
    </lineage>
</organism>
<dbReference type="Proteomes" id="UP000309788">
    <property type="component" value="Unassembled WGS sequence"/>
</dbReference>
<keyword evidence="1" id="KW-1133">Transmembrane helix</keyword>
<keyword evidence="1" id="KW-0472">Membrane</keyword>